<dbReference type="EMBL" id="FWFK01000001">
    <property type="protein sequence ID" value="SLN12782.1"/>
    <property type="molecule type" value="Genomic_DNA"/>
</dbReference>
<gene>
    <name evidence="2" type="ORF">ROJ8625_00359</name>
</gene>
<keyword evidence="1" id="KW-1133">Transmembrane helix</keyword>
<keyword evidence="1" id="KW-0812">Transmembrane</keyword>
<dbReference type="AlphaFoldDB" id="A0A1X6Y842"/>
<feature type="transmembrane region" description="Helical" evidence="1">
    <location>
        <begin position="12"/>
        <end position="31"/>
    </location>
</feature>
<evidence type="ECO:0000313" key="2">
    <source>
        <dbReference type="EMBL" id="SLN12782.1"/>
    </source>
</evidence>
<sequence>MLGWMQRNAELLNVFMSLVLMCVWVASYSSFSSASCGRTAA</sequence>
<reference evidence="2 3" key="1">
    <citation type="submission" date="2017-03" db="EMBL/GenBank/DDBJ databases">
        <authorList>
            <person name="Afonso C.L."/>
            <person name="Miller P.J."/>
            <person name="Scott M.A."/>
            <person name="Spackman E."/>
            <person name="Goraichik I."/>
            <person name="Dimitrov K.M."/>
            <person name="Suarez D.L."/>
            <person name="Swayne D.E."/>
        </authorList>
    </citation>
    <scope>NUCLEOTIDE SEQUENCE [LARGE SCALE GENOMIC DNA]</scope>
    <source>
        <strain evidence="2 3">CECT 8625</strain>
    </source>
</reference>
<name>A0A1X6Y842_9RHOB</name>
<proteinExistence type="predicted"/>
<keyword evidence="1" id="KW-0472">Membrane</keyword>
<organism evidence="2 3">
    <name type="scientific">Roseivivax jejudonensis</name>
    <dbReference type="NCBI Taxonomy" id="1529041"/>
    <lineage>
        <taxon>Bacteria</taxon>
        <taxon>Pseudomonadati</taxon>
        <taxon>Pseudomonadota</taxon>
        <taxon>Alphaproteobacteria</taxon>
        <taxon>Rhodobacterales</taxon>
        <taxon>Roseobacteraceae</taxon>
        <taxon>Roseivivax</taxon>
    </lineage>
</organism>
<dbReference type="Proteomes" id="UP000193570">
    <property type="component" value="Unassembled WGS sequence"/>
</dbReference>
<evidence type="ECO:0000256" key="1">
    <source>
        <dbReference type="SAM" id="Phobius"/>
    </source>
</evidence>
<keyword evidence="3" id="KW-1185">Reference proteome</keyword>
<protein>
    <submittedName>
        <fullName evidence="2">Uncharacterized protein</fullName>
    </submittedName>
</protein>
<evidence type="ECO:0000313" key="3">
    <source>
        <dbReference type="Proteomes" id="UP000193570"/>
    </source>
</evidence>
<accession>A0A1X6Y842</accession>